<dbReference type="PROSITE" id="PS50893">
    <property type="entry name" value="ABC_TRANSPORTER_2"/>
    <property type="match status" value="1"/>
</dbReference>
<dbReference type="AlphaFoldDB" id="A0A2S0N7K8"/>
<feature type="domain" description="ABC transporter" evidence="9">
    <location>
        <begin position="4"/>
        <end position="252"/>
    </location>
</feature>
<dbReference type="InterPro" id="IPR003439">
    <property type="entry name" value="ABC_transporter-like_ATP-bd"/>
</dbReference>
<dbReference type="Gene3D" id="2.40.50.100">
    <property type="match status" value="1"/>
</dbReference>
<dbReference type="RefSeq" id="WP_106747468.1">
    <property type="nucleotide sequence ID" value="NZ_CP027668.1"/>
</dbReference>
<dbReference type="Pfam" id="PF00005">
    <property type="entry name" value="ABC_tran"/>
    <property type="match status" value="1"/>
</dbReference>
<dbReference type="GO" id="GO:0140359">
    <property type="term" value="F:ABC-type transporter activity"/>
    <property type="evidence" value="ECO:0007669"/>
    <property type="project" value="UniProtKB-ARBA"/>
</dbReference>
<dbReference type="SUPFAM" id="SSF50331">
    <property type="entry name" value="MOP-like"/>
    <property type="match status" value="1"/>
</dbReference>
<keyword evidence="11" id="KW-1185">Reference proteome</keyword>
<dbReference type="InterPro" id="IPR012340">
    <property type="entry name" value="NA-bd_OB-fold"/>
</dbReference>
<evidence type="ECO:0000256" key="2">
    <source>
        <dbReference type="ARBA" id="ARBA00005417"/>
    </source>
</evidence>
<keyword evidence="8" id="KW-0472">Membrane</keyword>
<evidence type="ECO:0000256" key="7">
    <source>
        <dbReference type="ARBA" id="ARBA00022967"/>
    </source>
</evidence>
<evidence type="ECO:0000256" key="3">
    <source>
        <dbReference type="ARBA" id="ARBA00022448"/>
    </source>
</evidence>
<reference evidence="10 11" key="1">
    <citation type="submission" date="2018-03" db="EMBL/GenBank/DDBJ databases">
        <title>Genome sequencing of Phreatobacter sp.</title>
        <authorList>
            <person name="Kim S.-J."/>
            <person name="Heo J."/>
            <person name="Kwon S.-W."/>
        </authorList>
    </citation>
    <scope>NUCLEOTIDE SEQUENCE [LARGE SCALE GENOMIC DNA]</scope>
    <source>
        <strain evidence="10 11">S-12</strain>
    </source>
</reference>
<sequence>MAGIVLDAIEKSFGETRVLRGVSLSFDQGAFVSLVGPSGCGKTTLLRIIAGLESADRGRVVIAGAEVTGRRAADRDVAMVFQNYALYPHMTVAQNMALPLVMRRLSALERAPFLGRLVTGTAERRAAIRREVEEAAKLLSIDHLMERRPGQLSGGQRQRVALGRAIVRHPKAFLMDEPLSNLDAALRHDMRRELVDLHRRVGVTTVYVTHDQAEAMTMSDRVAVMLGGAVLQFGSPREIYEQPATVDVAKFIGSPRINILPAETDAESRVVVAGFVTGEVAPRAAGRIQAGIRPEHLVPAADGLPLAVRHVEFLGAEVLVYGEHKATGTELIVRLDPAAWEATPSRHVLCVAPMPGRLLAFDAAGTRLGLISAEAARQVQAPAAAGPLVRVPRYV</sequence>
<keyword evidence="3" id="KW-0813">Transport</keyword>
<dbReference type="KEGG" id="phr:C6569_03135"/>
<dbReference type="Proteomes" id="UP000237889">
    <property type="component" value="Chromosome"/>
</dbReference>
<dbReference type="InterPro" id="IPR047641">
    <property type="entry name" value="ABC_transpr_MalK/UgpC-like"/>
</dbReference>
<dbReference type="EMBL" id="CP027668">
    <property type="protein sequence ID" value="AVO44138.1"/>
    <property type="molecule type" value="Genomic_DNA"/>
</dbReference>
<dbReference type="PANTHER" id="PTHR43875">
    <property type="entry name" value="MALTODEXTRIN IMPORT ATP-BINDING PROTEIN MSMX"/>
    <property type="match status" value="1"/>
</dbReference>
<protein>
    <submittedName>
        <fullName evidence="10">Glycerol-3-phosphate ABC transporter ATP-binding protein</fullName>
    </submittedName>
</protein>
<organism evidence="10 11">
    <name type="scientific">Phreatobacter cathodiphilus</name>
    <dbReference type="NCBI Taxonomy" id="1868589"/>
    <lineage>
        <taxon>Bacteria</taxon>
        <taxon>Pseudomonadati</taxon>
        <taxon>Pseudomonadota</taxon>
        <taxon>Alphaproteobacteria</taxon>
        <taxon>Hyphomicrobiales</taxon>
        <taxon>Phreatobacteraceae</taxon>
        <taxon>Phreatobacter</taxon>
    </lineage>
</organism>
<evidence type="ECO:0000256" key="6">
    <source>
        <dbReference type="ARBA" id="ARBA00022840"/>
    </source>
</evidence>
<evidence type="ECO:0000313" key="11">
    <source>
        <dbReference type="Proteomes" id="UP000237889"/>
    </source>
</evidence>
<dbReference type="InterPro" id="IPR003593">
    <property type="entry name" value="AAA+_ATPase"/>
</dbReference>
<name>A0A2S0N7K8_9HYPH</name>
<dbReference type="GO" id="GO:0055052">
    <property type="term" value="C:ATP-binding cassette (ABC) transporter complex, substrate-binding subunit-containing"/>
    <property type="evidence" value="ECO:0007669"/>
    <property type="project" value="TreeGrafter"/>
</dbReference>
<dbReference type="Pfam" id="PF08402">
    <property type="entry name" value="TOBE_2"/>
    <property type="match status" value="1"/>
</dbReference>
<evidence type="ECO:0000256" key="5">
    <source>
        <dbReference type="ARBA" id="ARBA00022741"/>
    </source>
</evidence>
<proteinExistence type="inferred from homology"/>
<dbReference type="InterPro" id="IPR013611">
    <property type="entry name" value="Transp-assoc_OB_typ2"/>
</dbReference>
<comment type="subcellular location">
    <subcellularLocation>
        <location evidence="1">Cell inner membrane</location>
        <topology evidence="1">Peripheral membrane protein</topology>
    </subcellularLocation>
</comment>
<keyword evidence="5" id="KW-0547">Nucleotide-binding</keyword>
<dbReference type="GO" id="GO:0016887">
    <property type="term" value="F:ATP hydrolysis activity"/>
    <property type="evidence" value="ECO:0007669"/>
    <property type="project" value="InterPro"/>
</dbReference>
<dbReference type="GO" id="GO:0005524">
    <property type="term" value="F:ATP binding"/>
    <property type="evidence" value="ECO:0007669"/>
    <property type="project" value="UniProtKB-KW"/>
</dbReference>
<dbReference type="OrthoDB" id="9802264at2"/>
<dbReference type="Gene3D" id="2.40.50.140">
    <property type="entry name" value="Nucleic acid-binding proteins"/>
    <property type="match status" value="1"/>
</dbReference>
<accession>A0A2S0N7K8</accession>
<comment type="similarity">
    <text evidence="2">Belongs to the ABC transporter superfamily.</text>
</comment>
<evidence type="ECO:0000256" key="8">
    <source>
        <dbReference type="ARBA" id="ARBA00023136"/>
    </source>
</evidence>
<evidence type="ECO:0000256" key="4">
    <source>
        <dbReference type="ARBA" id="ARBA00022475"/>
    </source>
</evidence>
<dbReference type="InterPro" id="IPR017871">
    <property type="entry name" value="ABC_transporter-like_CS"/>
</dbReference>
<dbReference type="PANTHER" id="PTHR43875:SF15">
    <property type="entry name" value="TREHALOSE IMPORT ATP-BINDING PROTEIN SUGC"/>
    <property type="match status" value="1"/>
</dbReference>
<keyword evidence="6 10" id="KW-0067">ATP-binding</keyword>
<dbReference type="FunFam" id="3.40.50.300:FF:000042">
    <property type="entry name" value="Maltose/maltodextrin ABC transporter, ATP-binding protein"/>
    <property type="match status" value="1"/>
</dbReference>
<dbReference type="Gene3D" id="3.40.50.300">
    <property type="entry name" value="P-loop containing nucleotide triphosphate hydrolases"/>
    <property type="match status" value="1"/>
</dbReference>
<keyword evidence="7" id="KW-1278">Translocase</keyword>
<dbReference type="InterPro" id="IPR008995">
    <property type="entry name" value="Mo/tungstate-bd_C_term_dom"/>
</dbReference>
<keyword evidence="4" id="KW-1003">Cell membrane</keyword>
<dbReference type="InterPro" id="IPR027417">
    <property type="entry name" value="P-loop_NTPase"/>
</dbReference>
<dbReference type="SUPFAM" id="SSF52540">
    <property type="entry name" value="P-loop containing nucleoside triphosphate hydrolases"/>
    <property type="match status" value="1"/>
</dbReference>
<evidence type="ECO:0000313" key="10">
    <source>
        <dbReference type="EMBL" id="AVO44138.1"/>
    </source>
</evidence>
<gene>
    <name evidence="10" type="ORF">C6569_03135</name>
</gene>
<dbReference type="PROSITE" id="PS00211">
    <property type="entry name" value="ABC_TRANSPORTER_1"/>
    <property type="match status" value="1"/>
</dbReference>
<evidence type="ECO:0000256" key="1">
    <source>
        <dbReference type="ARBA" id="ARBA00004417"/>
    </source>
</evidence>
<dbReference type="SMART" id="SM00382">
    <property type="entry name" value="AAA"/>
    <property type="match status" value="1"/>
</dbReference>
<evidence type="ECO:0000259" key="9">
    <source>
        <dbReference type="PROSITE" id="PS50893"/>
    </source>
</evidence>